<dbReference type="RefSeq" id="WP_066197551.1">
    <property type="nucleotide sequence ID" value="NZ_CBCSAS010000013.1"/>
</dbReference>
<dbReference type="Pfam" id="PF00899">
    <property type="entry name" value="ThiF"/>
    <property type="match status" value="1"/>
</dbReference>
<organism evidence="3 5">
    <name type="scientific">Hydrogenibacillus schlegelii</name>
    <name type="common">Bacillus schlegelii</name>
    <dbReference type="NCBI Taxonomy" id="1484"/>
    <lineage>
        <taxon>Bacteria</taxon>
        <taxon>Bacillati</taxon>
        <taxon>Bacillota</taxon>
        <taxon>Bacilli</taxon>
        <taxon>Bacillales</taxon>
        <taxon>Bacillales Family X. Incertae Sedis</taxon>
        <taxon>Hydrogenibacillus</taxon>
    </lineage>
</organism>
<dbReference type="Proteomes" id="UP000244180">
    <property type="component" value="Unassembled WGS sequence"/>
</dbReference>
<name>A0A132MGJ1_HYDSH</name>
<dbReference type="Proteomes" id="UP000243024">
    <property type="component" value="Unassembled WGS sequence"/>
</dbReference>
<accession>A0A132MGJ1</accession>
<feature type="domain" description="THIF-type NAD/FAD binding fold" evidence="2">
    <location>
        <begin position="12"/>
        <end position="249"/>
    </location>
</feature>
<comment type="similarity">
    <text evidence="1">Belongs to the HesA/MoeB/ThiF family.</text>
</comment>
<evidence type="ECO:0000313" key="6">
    <source>
        <dbReference type="Proteomes" id="UP000244180"/>
    </source>
</evidence>
<reference evidence="3 5" key="1">
    <citation type="submission" date="2015-09" db="EMBL/GenBank/DDBJ databases">
        <title>Draft genome sequence of Hydrogenibacillus schlegelii DSM 2000.</title>
        <authorList>
            <person name="Hemp J."/>
        </authorList>
    </citation>
    <scope>NUCLEOTIDE SEQUENCE [LARGE SCALE GENOMIC DNA]</scope>
    <source>
        <strain evidence="3 5">MA 48</strain>
    </source>
</reference>
<dbReference type="EMBL" id="PEBV01000031">
    <property type="protein sequence ID" value="PTQ51938.1"/>
    <property type="molecule type" value="Genomic_DNA"/>
</dbReference>
<protein>
    <submittedName>
        <fullName evidence="4">Molybdopterin biosynthesis protein MoeB</fullName>
    </submittedName>
    <submittedName>
        <fullName evidence="3">Thiamine biosynthesis protein ThiF</fullName>
    </submittedName>
</protein>
<evidence type="ECO:0000259" key="2">
    <source>
        <dbReference type="Pfam" id="PF00899"/>
    </source>
</evidence>
<proteinExistence type="inferred from homology"/>
<dbReference type="GO" id="GO:0008641">
    <property type="term" value="F:ubiquitin-like modifier activating enzyme activity"/>
    <property type="evidence" value="ECO:0007669"/>
    <property type="project" value="InterPro"/>
</dbReference>
<dbReference type="GO" id="GO:0016779">
    <property type="term" value="F:nucleotidyltransferase activity"/>
    <property type="evidence" value="ECO:0007669"/>
    <property type="project" value="TreeGrafter"/>
</dbReference>
<evidence type="ECO:0000313" key="5">
    <source>
        <dbReference type="Proteomes" id="UP000243024"/>
    </source>
</evidence>
<dbReference type="STRING" id="1484.SA87_11265"/>
<dbReference type="InterPro" id="IPR045886">
    <property type="entry name" value="ThiF/MoeB/HesA"/>
</dbReference>
<dbReference type="GO" id="GO:0008146">
    <property type="term" value="F:sulfotransferase activity"/>
    <property type="evidence" value="ECO:0007669"/>
    <property type="project" value="TreeGrafter"/>
</dbReference>
<evidence type="ECO:0000313" key="4">
    <source>
        <dbReference type="EMBL" id="PTQ51938.1"/>
    </source>
</evidence>
<dbReference type="PANTHER" id="PTHR10953">
    <property type="entry name" value="UBIQUITIN-ACTIVATING ENZYME E1"/>
    <property type="match status" value="1"/>
</dbReference>
<dbReference type="InterPro" id="IPR000594">
    <property type="entry name" value="ThiF_NAD_FAD-bd"/>
</dbReference>
<reference evidence="4 6" key="2">
    <citation type="submission" date="2017-08" db="EMBL/GenBank/DDBJ databases">
        <title>Burning lignite coal seam in the remote Altai Mountains harbors a hydrogen-driven thermophilic microbial community.</title>
        <authorList>
            <person name="Kadnikov V.V."/>
            <person name="Mardanov A.V."/>
            <person name="Ivasenko D."/>
            <person name="Beletsky A.V."/>
            <person name="Karnachuk O.V."/>
            <person name="Ravin N.V."/>
        </authorList>
    </citation>
    <scope>NUCLEOTIDE SEQUENCE [LARGE SCALE GENOMIC DNA]</scope>
    <source>
        <strain evidence="4">AL33</strain>
    </source>
</reference>
<comment type="caution">
    <text evidence="3">The sequence shown here is derived from an EMBL/GenBank/DDBJ whole genome shotgun (WGS) entry which is preliminary data.</text>
</comment>
<dbReference type="GO" id="GO:0004792">
    <property type="term" value="F:thiosulfate-cyanide sulfurtransferase activity"/>
    <property type="evidence" value="ECO:0007669"/>
    <property type="project" value="TreeGrafter"/>
</dbReference>
<gene>
    <name evidence="4" type="ORF">HSCHL_0723</name>
    <name evidence="3" type="ORF">SA87_11265</name>
</gene>
<evidence type="ECO:0000313" key="3">
    <source>
        <dbReference type="EMBL" id="OAR05464.1"/>
    </source>
</evidence>
<dbReference type="EMBL" id="JXBB01000001">
    <property type="protein sequence ID" value="OAR05464.1"/>
    <property type="molecule type" value="Genomic_DNA"/>
</dbReference>
<dbReference type="InterPro" id="IPR035985">
    <property type="entry name" value="Ubiquitin-activating_enz"/>
</dbReference>
<dbReference type="OrthoDB" id="9804286at2"/>
<dbReference type="AlphaFoldDB" id="A0A132MGJ1"/>
<dbReference type="GO" id="GO:0005829">
    <property type="term" value="C:cytosol"/>
    <property type="evidence" value="ECO:0007669"/>
    <property type="project" value="TreeGrafter"/>
</dbReference>
<dbReference type="CDD" id="cd00757">
    <property type="entry name" value="ThiF_MoeB_HesA_family"/>
    <property type="match status" value="1"/>
</dbReference>
<sequence>MGLHFDDPWERYSRQILFSGIGREGQKKLARARVAVVGVGALGTAVANHLARAGVGFIRLIDRDFVERSNLQRQMLFDEADAEGLLPKAIAAREKLTAINRTIAVEAVVDHLSAENAEALLTDVDLILDGTDNFHVRYLINDVSVKYGIPWVHGAVVRARGMHAFFRPPKTPCYRCLLPEPPEGGETCDTVGIIGPVVDVIASLEAAAALKWLVGAEDKIPTALVDLDLWENAYASIDISRAKNPNCPACGMRRFEFLDERRGELTASFLCGRNAVQVKAPGTIDFDAVRRRWAALGQLRETEHLLRLEYEGLVLTLFRDGRLIVQGTADVHRAERIYAELVGR</sequence>
<dbReference type="PANTHER" id="PTHR10953:SF102">
    <property type="entry name" value="ADENYLYLTRANSFERASE AND SULFURTRANSFERASE MOCS3"/>
    <property type="match status" value="1"/>
</dbReference>
<evidence type="ECO:0000256" key="1">
    <source>
        <dbReference type="ARBA" id="ARBA00009919"/>
    </source>
</evidence>
<keyword evidence="5" id="KW-1185">Reference proteome</keyword>
<dbReference type="SUPFAM" id="SSF69572">
    <property type="entry name" value="Activating enzymes of the ubiquitin-like proteins"/>
    <property type="match status" value="1"/>
</dbReference>
<dbReference type="Gene3D" id="3.40.50.720">
    <property type="entry name" value="NAD(P)-binding Rossmann-like Domain"/>
    <property type="match status" value="1"/>
</dbReference>
<dbReference type="FunFam" id="3.40.50.720:FF:000080">
    <property type="entry name" value="Thiazole biosynthesis adenylyltransferase ThiF"/>
    <property type="match status" value="1"/>
</dbReference>